<evidence type="ECO:0000256" key="7">
    <source>
        <dbReference type="ARBA" id="ARBA00022692"/>
    </source>
</evidence>
<feature type="coiled-coil region" evidence="22">
    <location>
        <begin position="476"/>
        <end position="506"/>
    </location>
</feature>
<feature type="domain" description="PAC" evidence="28">
    <location>
        <begin position="438"/>
        <end position="488"/>
    </location>
</feature>
<dbReference type="SUPFAM" id="SSF55785">
    <property type="entry name" value="PYP-like sensor domain (PAS domain)"/>
    <property type="match status" value="1"/>
</dbReference>
<feature type="region of interest" description="Disordered" evidence="23">
    <location>
        <begin position="1018"/>
        <end position="1054"/>
    </location>
</feature>
<comment type="catalytic activity">
    <reaction evidence="1">
        <text>ATP + protein L-histidine = ADP + protein N-phospho-L-histidine.</text>
        <dbReference type="EC" id="2.7.13.3"/>
    </reaction>
</comment>
<organism evidence="31 32">
    <name type="scientific">Rugamonas apoptosis</name>
    <dbReference type="NCBI Taxonomy" id="2758570"/>
    <lineage>
        <taxon>Bacteria</taxon>
        <taxon>Pseudomonadati</taxon>
        <taxon>Pseudomonadota</taxon>
        <taxon>Betaproteobacteria</taxon>
        <taxon>Burkholderiales</taxon>
        <taxon>Oxalobacteraceae</taxon>
        <taxon>Telluria group</taxon>
        <taxon>Rugamonas</taxon>
    </lineage>
</organism>
<keyword evidence="6" id="KW-0808">Transferase</keyword>
<keyword evidence="9" id="KW-0547">Nucleotide-binding</keyword>
<dbReference type="CDD" id="cd18774">
    <property type="entry name" value="PDC2_HK_sensor"/>
    <property type="match status" value="1"/>
</dbReference>
<evidence type="ECO:0000256" key="18">
    <source>
        <dbReference type="ARBA" id="ARBA00068150"/>
    </source>
</evidence>
<dbReference type="GO" id="GO:0006355">
    <property type="term" value="P:regulation of DNA-templated transcription"/>
    <property type="evidence" value="ECO:0007669"/>
    <property type="project" value="InterPro"/>
</dbReference>
<evidence type="ECO:0000256" key="20">
    <source>
        <dbReference type="PROSITE-ProRule" id="PRU00110"/>
    </source>
</evidence>
<comment type="subcellular location">
    <subcellularLocation>
        <location evidence="2">Cell membrane</location>
        <topology evidence="2">Multi-pass membrane protein</topology>
    </subcellularLocation>
</comment>
<dbReference type="GO" id="GO:0005886">
    <property type="term" value="C:plasma membrane"/>
    <property type="evidence" value="ECO:0007669"/>
    <property type="project" value="UniProtKB-SubCell"/>
</dbReference>
<evidence type="ECO:0000256" key="2">
    <source>
        <dbReference type="ARBA" id="ARBA00004651"/>
    </source>
</evidence>
<feature type="domain" description="Response regulatory" evidence="26">
    <location>
        <begin position="751"/>
        <end position="873"/>
    </location>
</feature>
<comment type="subunit">
    <text evidence="17">At low DSF concentrations, interacts with RpfF.</text>
</comment>
<dbReference type="InterPro" id="IPR000014">
    <property type="entry name" value="PAS"/>
</dbReference>
<dbReference type="Proteomes" id="UP000573499">
    <property type="component" value="Unassembled WGS sequence"/>
</dbReference>
<evidence type="ECO:0000256" key="3">
    <source>
        <dbReference type="ARBA" id="ARBA00012438"/>
    </source>
</evidence>
<reference evidence="31 32" key="1">
    <citation type="submission" date="2020-07" db="EMBL/GenBank/DDBJ databases">
        <title>Novel species isolated from subtropical streams in China.</title>
        <authorList>
            <person name="Lu H."/>
        </authorList>
    </citation>
    <scope>NUCLEOTIDE SEQUENCE [LARGE SCALE GENOMIC DNA]</scope>
    <source>
        <strain evidence="31 32">LX47W</strain>
    </source>
</reference>
<dbReference type="InterPro" id="IPR035965">
    <property type="entry name" value="PAS-like_dom_sf"/>
</dbReference>
<feature type="domain" description="HPt" evidence="30">
    <location>
        <begin position="1072"/>
        <end position="1171"/>
    </location>
</feature>
<evidence type="ECO:0000259" key="29">
    <source>
        <dbReference type="PROSITE" id="PS50885"/>
    </source>
</evidence>
<dbReference type="Gene3D" id="3.30.565.10">
    <property type="entry name" value="Histidine kinase-like ATPase, C-terminal domain"/>
    <property type="match status" value="1"/>
</dbReference>
<evidence type="ECO:0000256" key="14">
    <source>
        <dbReference type="ARBA" id="ARBA00023026"/>
    </source>
</evidence>
<dbReference type="InterPro" id="IPR008207">
    <property type="entry name" value="Sig_transdc_His_kin_Hpt_dom"/>
</dbReference>
<dbReference type="FunFam" id="3.30.565.10:FF:000010">
    <property type="entry name" value="Sensor histidine kinase RcsC"/>
    <property type="match status" value="1"/>
</dbReference>
<comment type="function">
    <text evidence="16">Member of the two-component regulatory system BvgS/BvgA. Phosphorylates BvgA via a four-step phosphorelay in response to environmental signals.</text>
</comment>
<evidence type="ECO:0000256" key="15">
    <source>
        <dbReference type="ARBA" id="ARBA00023136"/>
    </source>
</evidence>
<keyword evidence="7 24" id="KW-0812">Transmembrane</keyword>
<evidence type="ECO:0000256" key="10">
    <source>
        <dbReference type="ARBA" id="ARBA00022777"/>
    </source>
</evidence>
<dbReference type="SUPFAM" id="SSF47384">
    <property type="entry name" value="Homodimeric domain of signal transducing histidine kinase"/>
    <property type="match status" value="1"/>
</dbReference>
<dbReference type="CDD" id="cd00130">
    <property type="entry name" value="PAS"/>
    <property type="match status" value="1"/>
</dbReference>
<evidence type="ECO:0000256" key="24">
    <source>
        <dbReference type="SAM" id="Phobius"/>
    </source>
</evidence>
<evidence type="ECO:0000256" key="16">
    <source>
        <dbReference type="ARBA" id="ARBA00058004"/>
    </source>
</evidence>
<dbReference type="NCBIfam" id="TIGR00229">
    <property type="entry name" value="sensory_box"/>
    <property type="match status" value="1"/>
</dbReference>
<dbReference type="SUPFAM" id="SSF55874">
    <property type="entry name" value="ATPase domain of HSP90 chaperone/DNA topoisomerase II/histidine kinase"/>
    <property type="match status" value="1"/>
</dbReference>
<evidence type="ECO:0000259" key="25">
    <source>
        <dbReference type="PROSITE" id="PS50109"/>
    </source>
</evidence>
<evidence type="ECO:0000256" key="22">
    <source>
        <dbReference type="SAM" id="Coils"/>
    </source>
</evidence>
<keyword evidence="32" id="KW-1185">Reference proteome</keyword>
<keyword evidence="12 24" id="KW-1133">Transmembrane helix</keyword>
<dbReference type="SMART" id="SM00387">
    <property type="entry name" value="HATPase_c"/>
    <property type="match status" value="1"/>
</dbReference>
<evidence type="ECO:0000259" key="28">
    <source>
        <dbReference type="PROSITE" id="PS50113"/>
    </source>
</evidence>
<evidence type="ECO:0000256" key="11">
    <source>
        <dbReference type="ARBA" id="ARBA00022840"/>
    </source>
</evidence>
<evidence type="ECO:0000256" key="6">
    <source>
        <dbReference type="ARBA" id="ARBA00022679"/>
    </source>
</evidence>
<keyword evidence="8" id="KW-0732">Signal</keyword>
<feature type="domain" description="HAMP" evidence="29">
    <location>
        <begin position="307"/>
        <end position="360"/>
    </location>
</feature>
<dbReference type="InterPro" id="IPR000700">
    <property type="entry name" value="PAS-assoc_C"/>
</dbReference>
<dbReference type="CDD" id="cd00082">
    <property type="entry name" value="HisKA"/>
    <property type="match status" value="1"/>
</dbReference>
<keyword evidence="22" id="KW-0175">Coiled coil</keyword>
<dbReference type="CDD" id="cd06225">
    <property type="entry name" value="HAMP"/>
    <property type="match status" value="1"/>
</dbReference>
<keyword evidence="11" id="KW-0067">ATP-binding</keyword>
<evidence type="ECO:0000259" key="26">
    <source>
        <dbReference type="PROSITE" id="PS50110"/>
    </source>
</evidence>
<name>A0A7W2IIQ6_9BURK</name>
<dbReference type="InterPro" id="IPR036097">
    <property type="entry name" value="HisK_dim/P_sf"/>
</dbReference>
<evidence type="ECO:0000256" key="12">
    <source>
        <dbReference type="ARBA" id="ARBA00022989"/>
    </source>
</evidence>
<accession>A0A7W2IIQ6</accession>
<dbReference type="InterPro" id="IPR004358">
    <property type="entry name" value="Sig_transdc_His_kin-like_C"/>
</dbReference>
<dbReference type="Gene3D" id="6.10.340.10">
    <property type="match status" value="1"/>
</dbReference>
<dbReference type="GO" id="GO:0000155">
    <property type="term" value="F:phosphorelay sensor kinase activity"/>
    <property type="evidence" value="ECO:0007669"/>
    <property type="project" value="InterPro"/>
</dbReference>
<dbReference type="PROSITE" id="PS50894">
    <property type="entry name" value="HPT"/>
    <property type="match status" value="1"/>
</dbReference>
<gene>
    <name evidence="31" type="ORF">H3H39_02565</name>
</gene>
<keyword evidence="10" id="KW-0418">Kinase</keyword>
<evidence type="ECO:0000256" key="4">
    <source>
        <dbReference type="ARBA" id="ARBA00022475"/>
    </source>
</evidence>
<evidence type="ECO:0000259" key="30">
    <source>
        <dbReference type="PROSITE" id="PS50894"/>
    </source>
</evidence>
<dbReference type="Pfam" id="PF00672">
    <property type="entry name" value="HAMP"/>
    <property type="match status" value="1"/>
</dbReference>
<keyword evidence="4" id="KW-1003">Cell membrane</keyword>
<dbReference type="PRINTS" id="PR00344">
    <property type="entry name" value="BCTRLSENSOR"/>
</dbReference>
<evidence type="ECO:0000313" key="31">
    <source>
        <dbReference type="EMBL" id="MBA5685935.1"/>
    </source>
</evidence>
<dbReference type="SMART" id="SM00448">
    <property type="entry name" value="REC"/>
    <property type="match status" value="2"/>
</dbReference>
<feature type="modified residue" description="4-aspartylphosphate" evidence="21">
    <location>
        <position position="948"/>
    </location>
</feature>
<dbReference type="CDD" id="cd16922">
    <property type="entry name" value="HATPase_EvgS-ArcB-TorS-like"/>
    <property type="match status" value="1"/>
</dbReference>
<evidence type="ECO:0000256" key="21">
    <source>
        <dbReference type="PROSITE-ProRule" id="PRU00169"/>
    </source>
</evidence>
<evidence type="ECO:0000256" key="9">
    <source>
        <dbReference type="ARBA" id="ARBA00022741"/>
    </source>
</evidence>
<dbReference type="Pfam" id="PF00072">
    <property type="entry name" value="Response_reg"/>
    <property type="match status" value="2"/>
</dbReference>
<keyword evidence="13" id="KW-0902">Two-component regulatory system</keyword>
<dbReference type="InterPro" id="IPR011006">
    <property type="entry name" value="CheY-like_superfamily"/>
</dbReference>
<dbReference type="CDD" id="cd17546">
    <property type="entry name" value="REC_hyHK_CKI1_RcsC-like"/>
    <property type="match status" value="1"/>
</dbReference>
<evidence type="ECO:0000256" key="5">
    <source>
        <dbReference type="ARBA" id="ARBA00022553"/>
    </source>
</evidence>
<dbReference type="InterPro" id="IPR003594">
    <property type="entry name" value="HATPase_dom"/>
</dbReference>
<evidence type="ECO:0000256" key="17">
    <source>
        <dbReference type="ARBA" id="ARBA00064003"/>
    </source>
</evidence>
<dbReference type="EMBL" id="JACEZU010000001">
    <property type="protein sequence ID" value="MBA5685935.1"/>
    <property type="molecule type" value="Genomic_DNA"/>
</dbReference>
<protein>
    <recommendedName>
        <fullName evidence="18">Sensory/regulatory protein RpfC</fullName>
        <ecNumber evidence="3">2.7.13.3</ecNumber>
    </recommendedName>
    <alternativeName>
        <fullName evidence="19">Virulence sensor protein BvgS</fullName>
    </alternativeName>
</protein>
<dbReference type="InterPro" id="IPR005467">
    <property type="entry name" value="His_kinase_dom"/>
</dbReference>
<dbReference type="PROSITE" id="PS50109">
    <property type="entry name" value="HIS_KIN"/>
    <property type="match status" value="1"/>
</dbReference>
<dbReference type="InterPro" id="IPR036890">
    <property type="entry name" value="HATPase_C_sf"/>
</dbReference>
<dbReference type="Gene3D" id="3.40.50.2300">
    <property type="match status" value="2"/>
</dbReference>
<dbReference type="InterPro" id="IPR003661">
    <property type="entry name" value="HisK_dim/P_dom"/>
</dbReference>
<feature type="domain" description="PAS" evidence="27">
    <location>
        <begin position="358"/>
        <end position="429"/>
    </location>
</feature>
<dbReference type="CDD" id="cd12914">
    <property type="entry name" value="PDC1_DGC_like"/>
    <property type="match status" value="1"/>
</dbReference>
<feature type="transmembrane region" description="Helical" evidence="24">
    <location>
        <begin position="287"/>
        <end position="307"/>
    </location>
</feature>
<evidence type="ECO:0000256" key="19">
    <source>
        <dbReference type="ARBA" id="ARBA00070152"/>
    </source>
</evidence>
<proteinExistence type="predicted"/>
<dbReference type="FunFam" id="1.10.287.130:FF:000002">
    <property type="entry name" value="Two-component osmosensing histidine kinase"/>
    <property type="match status" value="1"/>
</dbReference>
<evidence type="ECO:0000313" key="32">
    <source>
        <dbReference type="Proteomes" id="UP000573499"/>
    </source>
</evidence>
<evidence type="ECO:0000256" key="1">
    <source>
        <dbReference type="ARBA" id="ARBA00000085"/>
    </source>
</evidence>
<dbReference type="GO" id="GO:0005524">
    <property type="term" value="F:ATP binding"/>
    <property type="evidence" value="ECO:0007669"/>
    <property type="project" value="UniProtKB-KW"/>
</dbReference>
<dbReference type="PANTHER" id="PTHR45339:SF1">
    <property type="entry name" value="HYBRID SIGNAL TRANSDUCTION HISTIDINE KINASE J"/>
    <property type="match status" value="1"/>
</dbReference>
<dbReference type="Gene3D" id="1.20.120.160">
    <property type="entry name" value="HPT domain"/>
    <property type="match status" value="1"/>
</dbReference>
<dbReference type="PANTHER" id="PTHR45339">
    <property type="entry name" value="HYBRID SIGNAL TRANSDUCTION HISTIDINE KINASE J"/>
    <property type="match status" value="1"/>
</dbReference>
<dbReference type="Gene3D" id="1.10.287.130">
    <property type="match status" value="1"/>
</dbReference>
<feature type="domain" description="Histidine kinase" evidence="25">
    <location>
        <begin position="513"/>
        <end position="734"/>
    </location>
</feature>
<dbReference type="SMART" id="SM00091">
    <property type="entry name" value="PAS"/>
    <property type="match status" value="1"/>
</dbReference>
<dbReference type="Pfam" id="PF13426">
    <property type="entry name" value="PAS_9"/>
    <property type="match status" value="1"/>
</dbReference>
<dbReference type="SUPFAM" id="SSF52172">
    <property type="entry name" value="CheY-like"/>
    <property type="match status" value="2"/>
</dbReference>
<dbReference type="PROSITE" id="PS50110">
    <property type="entry name" value="RESPONSE_REGULATORY"/>
    <property type="match status" value="2"/>
</dbReference>
<evidence type="ECO:0000259" key="27">
    <source>
        <dbReference type="PROSITE" id="PS50112"/>
    </source>
</evidence>
<keyword evidence="14" id="KW-0843">Virulence</keyword>
<dbReference type="SUPFAM" id="SSF47226">
    <property type="entry name" value="Histidine-containing phosphotransfer domain, HPT domain"/>
    <property type="match status" value="1"/>
</dbReference>
<dbReference type="InterPro" id="IPR036641">
    <property type="entry name" value="HPT_dom_sf"/>
</dbReference>
<keyword evidence="5 21" id="KW-0597">Phosphoprotein</keyword>
<dbReference type="SMART" id="SM00304">
    <property type="entry name" value="HAMP"/>
    <property type="match status" value="1"/>
</dbReference>
<dbReference type="SMART" id="SM00388">
    <property type="entry name" value="HisKA"/>
    <property type="match status" value="1"/>
</dbReference>
<dbReference type="InterPro" id="IPR003660">
    <property type="entry name" value="HAMP_dom"/>
</dbReference>
<feature type="domain" description="Response regulatory" evidence="26">
    <location>
        <begin position="897"/>
        <end position="1014"/>
    </location>
</feature>
<feature type="modified residue" description="4-aspartylphosphate" evidence="21">
    <location>
        <position position="805"/>
    </location>
</feature>
<dbReference type="Pfam" id="PF00512">
    <property type="entry name" value="HisKA"/>
    <property type="match status" value="1"/>
</dbReference>
<keyword evidence="15 24" id="KW-0472">Membrane</keyword>
<evidence type="ECO:0000256" key="8">
    <source>
        <dbReference type="ARBA" id="ARBA00022729"/>
    </source>
</evidence>
<dbReference type="PROSITE" id="PS50885">
    <property type="entry name" value="HAMP"/>
    <property type="match status" value="1"/>
</dbReference>
<evidence type="ECO:0000256" key="13">
    <source>
        <dbReference type="ARBA" id="ARBA00023012"/>
    </source>
</evidence>
<dbReference type="Gene3D" id="3.30.450.20">
    <property type="entry name" value="PAS domain"/>
    <property type="match status" value="2"/>
</dbReference>
<dbReference type="AlphaFoldDB" id="A0A7W2IIQ6"/>
<feature type="modified residue" description="Phosphohistidine" evidence="20">
    <location>
        <position position="1111"/>
    </location>
</feature>
<dbReference type="InterPro" id="IPR001789">
    <property type="entry name" value="Sig_transdc_resp-reg_receiver"/>
</dbReference>
<evidence type="ECO:0000256" key="23">
    <source>
        <dbReference type="SAM" id="MobiDB-lite"/>
    </source>
</evidence>
<sequence>MKPLGIKAKVALATSLTSILMIALVTVVQTQRMRDDFTKVLFDQQTALVNRTAEELDDKLLMLLTIVERSAKLQPAAIATSTAQLRAYYSERAMLSLFDDLLVLGPDGAIVADLPAVPGRLGVNAADRAFFQQVMRTRQAMITEPLIGKTSKQPIVQMAAPVFDAQGRVACVLVGVLQLYKDNLLGHLRTAKVGRSGYYFALTRSPTPVYVLHPDATRLLQPRPPNANLSTTRALRDGFEGTALSTNSKGVLALTSFKSLKSVDWVLGASLPAEEAFEPFNGVLYRVALWSALAAALGALLIGWFTLHLMAPLLRLHEAIVRLRRDTSHFSPLPVTSQDEIGQLTTAFNSLMHERLAADARLQRLIELAPNAIVVVDGAGRVETFNREAERCFGYGRADIIGQPLETLMPARLRELHSAHRLRFVTDRLSDEPMRMGKGAALLGLRRDGSEFPIEVNLSAVRTDQGTKVLAVIADVTEARRLRGELEARASELERERDRAEAANRAKSDFVANMSHEIRTPMNAVLGMVYLLGNTALTPQQRKYLTMVRMSGQSLLAILNDVLDFSKIEARRMELSPTEFELDEVLNTLATTMTMSAGDKELELAIEVEPDVPRLLRGDALRLQQVLVNLAGNAIKFTAQGEVVVRVALERREGDQARLCFEVRDTGIGIAEPQQAQLFTAFSQGDESITRRFGGTGLGLAISKRLIEMMGGQIAVSSVVGQGTRFWFTLPFTELPAQARPRRAPTLGPLRVLVADDNRTSRELIGKLIRAWGWHADEVDSGTAALARYRARRDAGQPYDVVLADWHMADMGGLAAAKAICQASHGGKQLIVVMINAFALDRLEEISNAPEADVVLVKPITSSNLFDALHQALAAKAEGAAAPAPARGITGRLRGVHLLLVEDNLLNQTVARGILEQAGATLDVVGDGQQAVDLLRSSAGHYDAVLMDMQMPVLDGFSATRILRQELGLRLPVIAMTAGVLASERDRCVEAGISDFIPKPIEVEQMLAVLERQLPATPGGAPGLAPPAAPAAPSADRIDSIDSTDSAATPPADGNVFNMDSLMRVMGKDPKGREVMFKMVRGALDTGMAPLTDAATALREGRMQDAARLYHSLRGAVGVLGAKRLVQATIAAETAITEQRDTEAQAHWQAVQTELSDTLRQARAWLEREQG</sequence>
<dbReference type="PROSITE" id="PS50112">
    <property type="entry name" value="PAS"/>
    <property type="match status" value="1"/>
</dbReference>
<dbReference type="RefSeq" id="WP_182151678.1">
    <property type="nucleotide sequence ID" value="NZ_JACEZU010000001.1"/>
</dbReference>
<dbReference type="PROSITE" id="PS50113">
    <property type="entry name" value="PAC"/>
    <property type="match status" value="1"/>
</dbReference>
<dbReference type="Pfam" id="PF01627">
    <property type="entry name" value="Hpt"/>
    <property type="match status" value="1"/>
</dbReference>
<comment type="caution">
    <text evidence="31">The sequence shown here is derived from an EMBL/GenBank/DDBJ whole genome shotgun (WGS) entry which is preliminary data.</text>
</comment>
<dbReference type="EC" id="2.7.13.3" evidence="3"/>
<dbReference type="Pfam" id="PF02518">
    <property type="entry name" value="HATPase_c"/>
    <property type="match status" value="1"/>
</dbReference>